<reference evidence="2" key="1">
    <citation type="submission" date="2015-03" db="EMBL/GenBank/DDBJ databases">
        <authorList>
            <person name="Nijsse Bart"/>
        </authorList>
    </citation>
    <scope>NUCLEOTIDE SEQUENCE [LARGE SCALE GENOMIC DNA]</scope>
</reference>
<accession>A0A0U1L0T9</accession>
<dbReference type="GO" id="GO:0046718">
    <property type="term" value="P:symbiont entry into host cell"/>
    <property type="evidence" value="ECO:0007669"/>
    <property type="project" value="InterPro"/>
</dbReference>
<organism evidence="1 2">
    <name type="scientific">Sporomusa ovata</name>
    <dbReference type="NCBI Taxonomy" id="2378"/>
    <lineage>
        <taxon>Bacteria</taxon>
        <taxon>Bacillati</taxon>
        <taxon>Bacillota</taxon>
        <taxon>Negativicutes</taxon>
        <taxon>Selenomonadales</taxon>
        <taxon>Sporomusaceae</taxon>
        <taxon>Sporomusa</taxon>
    </lineage>
</organism>
<dbReference type="EMBL" id="CTRP01000012">
    <property type="protein sequence ID" value="CQR73298.1"/>
    <property type="molecule type" value="Genomic_DNA"/>
</dbReference>
<name>A0A0U1L0T9_9FIRM</name>
<dbReference type="InterPro" id="IPR006487">
    <property type="entry name" value="Phage_lambda_L"/>
</dbReference>
<dbReference type="GO" id="GO:0051536">
    <property type="term" value="F:iron-sulfur cluster binding"/>
    <property type="evidence" value="ECO:0007669"/>
    <property type="project" value="InterPro"/>
</dbReference>
<evidence type="ECO:0000313" key="1">
    <source>
        <dbReference type="EMBL" id="CQR73298.1"/>
    </source>
</evidence>
<sequence>MLVWSAAGILEKNKLANDKPFLVLVEITVDGIDEPIRLVRDNQDQLWNGNLWQRFPIDFDKVTEDGKDLPAVNLKVSNVEGLVQSYVQQYKGFCDCPVKIMIVHAAHLDNTTPEIELDFIITETKYDEEWVTFVIGASNDHSFRFPFWRYMRDFCPYHFKDIQCGYAGTLTECDNTLSTCRIRNRFGGEQGIQTA</sequence>
<evidence type="ECO:0008006" key="3">
    <source>
        <dbReference type="Google" id="ProtNLM"/>
    </source>
</evidence>
<evidence type="ECO:0000313" key="2">
    <source>
        <dbReference type="Proteomes" id="UP000049855"/>
    </source>
</evidence>
<proteinExistence type="predicted"/>
<protein>
    <recommendedName>
        <fullName evidence="3">Phage-related protein</fullName>
    </recommendedName>
</protein>
<keyword evidence="2" id="KW-1185">Reference proteome</keyword>
<dbReference type="RefSeq" id="WP_021168083.1">
    <property type="nucleotide sequence ID" value="NZ_CTRP01000012.1"/>
</dbReference>
<dbReference type="Proteomes" id="UP000049855">
    <property type="component" value="Unassembled WGS sequence"/>
</dbReference>
<dbReference type="Pfam" id="PF05100">
    <property type="entry name" value="Phage_tail_L"/>
    <property type="match status" value="1"/>
</dbReference>
<gene>
    <name evidence="1" type="ORF">SpAn4DRAFT_2530</name>
</gene>
<dbReference type="AlphaFoldDB" id="A0A0U1L0T9"/>
<dbReference type="GO" id="GO:0030430">
    <property type="term" value="C:host cell cytoplasm"/>
    <property type="evidence" value="ECO:0007669"/>
    <property type="project" value="InterPro"/>
</dbReference>